<dbReference type="InterPro" id="IPR004013">
    <property type="entry name" value="PHP_dom"/>
</dbReference>
<reference evidence="8 9" key="1">
    <citation type="submission" date="2018-08" db="EMBL/GenBank/DDBJ databases">
        <title>A genome reference for cultivated species of the human gut microbiota.</title>
        <authorList>
            <person name="Zou Y."/>
            <person name="Xue W."/>
            <person name="Luo G."/>
        </authorList>
    </citation>
    <scope>NUCLEOTIDE SEQUENCE [LARGE SCALE GENOMIC DNA]</scope>
    <source>
        <strain evidence="8 9">AF36-7BH</strain>
    </source>
</reference>
<keyword evidence="1" id="KW-0808">Transferase</keyword>
<evidence type="ECO:0000313" key="9">
    <source>
        <dbReference type="Proteomes" id="UP000285201"/>
    </source>
</evidence>
<evidence type="ECO:0000259" key="5">
    <source>
        <dbReference type="Pfam" id="PF02811"/>
    </source>
</evidence>
<keyword evidence="4" id="KW-0239">DNA-directed DNA polymerase</keyword>
<gene>
    <name evidence="8" type="ORF">DW007_02510</name>
</gene>
<dbReference type="Pfam" id="PF02811">
    <property type="entry name" value="PHP"/>
    <property type="match status" value="1"/>
</dbReference>
<dbReference type="Proteomes" id="UP000285201">
    <property type="component" value="Unassembled WGS sequence"/>
</dbReference>
<evidence type="ECO:0000256" key="3">
    <source>
        <dbReference type="ARBA" id="ARBA00022705"/>
    </source>
</evidence>
<dbReference type="PANTHER" id="PTHR32294">
    <property type="entry name" value="DNA POLYMERASE III SUBUNIT ALPHA"/>
    <property type="match status" value="1"/>
</dbReference>
<evidence type="ECO:0000256" key="1">
    <source>
        <dbReference type="ARBA" id="ARBA00022679"/>
    </source>
</evidence>
<comment type="caution">
    <text evidence="8">The sequence shown here is derived from an EMBL/GenBank/DDBJ whole genome shotgun (WGS) entry which is preliminary data.</text>
</comment>
<keyword evidence="3" id="KW-0235">DNA replication</keyword>
<evidence type="ECO:0000256" key="2">
    <source>
        <dbReference type="ARBA" id="ARBA00022695"/>
    </source>
</evidence>
<dbReference type="RefSeq" id="WP_118370316.1">
    <property type="nucleotide sequence ID" value="NZ_QROY01000002.1"/>
</dbReference>
<dbReference type="GO" id="GO:0003887">
    <property type="term" value="F:DNA-directed DNA polymerase activity"/>
    <property type="evidence" value="ECO:0007669"/>
    <property type="project" value="UniProtKB-KW"/>
</dbReference>
<dbReference type="SUPFAM" id="SSF89550">
    <property type="entry name" value="PHP domain-like"/>
    <property type="match status" value="1"/>
</dbReference>
<sequence>MTRLRRWLDISDIELIKKIIPTLTFKFPYSPKEYEKNLYLENYHCHKDFSNTSTPDCAESINVYAERIHEFGTKCLYSGEHGSQGNQFQVYKVAESEHLKYIHSSEVYWVKDRKEKDRANCHMIIAAKNAEGRGDINFALSMANIDGYYYKPRIDLELLFNIPKDNVIITSACVAGWNYEDAEDIWLKIHKYFGDNFFLEVQYHNTDKQKELNKKILRIAKEHNIQIICGLDSHYVKEENAVKRDQILKYKNINYPDEEGWYLDYPDTQTVIKRFEEQGVLNREEIYRAIMNTNVFVTECEEIVLDRKFKIPSVYKGKTYKEKCKIYKDVLNKAYAKEKEKSKEKADGIRYEAKQVMEAGVVDYFLTSKAIVDDAIKNEGGILTTTSRGSAASFITNKLLGLTTVDRFNADIPIYPERFLTKERVLAGQMPDIDLNVATQEPFVKAARKLLGEHGCYPLMAIEKLKEKAAWQLYAGANEVKPEDANQISKYLDEYNKALKYADEDEKDDIHVEDYIPKEYTELFKQSSEYQGITINLKVHACGHFIFDGDIRREVGLISAVSGSTGKRTVCAAIEGGYLDEFGYVKEDFLIVDSVYLTYKFFHSIGMEVPTFDELRHMIDGDKKTWDIYANGITCCINQCEKEATTNRVKKYKPQNLAELSSFIAAIRPGFASLLSTFLNREPYTTGEKKIDDLLSDTAHFMIYQESIMKVLSFLELKMAETYGVIKNISKKKYKLHPEMLKELQERLIEGWKAEIGKTDNFNNVWNVIESSGSYAFNSPHAYSMGGDSAYQAWFKAHHTKTFYEVAINHYQEKNKKDKIDALVKEAIKFWGYKLGDYEFGADNRKVTINEENKLIYPNLSSVKGFGEGVVDTLYELGQSKYKTFTDVLTALFSNSINKTIVNKLIRINYFKKYGDVNTLLEITRLYDLLNGAKQISKDKAEKNNIPFDILVKHGNETAKQFNKLDSEQIIKELISNIPYRELTLKERLDNQREVLGIVSDSDSKVSKRLYYVSELDIKKSIVNVHLFEIYSGKTREVKMWTSQYNRNPFDLGAILYIISLEKKNKKEPTGEINPVTGKKIYKEVPNKFEFWLSKFVIKNDIEEDEDDF</sequence>
<evidence type="ECO:0000256" key="4">
    <source>
        <dbReference type="ARBA" id="ARBA00022932"/>
    </source>
</evidence>
<dbReference type="GO" id="GO:0006260">
    <property type="term" value="P:DNA replication"/>
    <property type="evidence" value="ECO:0007669"/>
    <property type="project" value="UniProtKB-KW"/>
</dbReference>
<dbReference type="InterPro" id="IPR040982">
    <property type="entry name" value="DNA_pol3_finger"/>
</dbReference>
<dbReference type="AlphaFoldDB" id="A0A415ME36"/>
<dbReference type="InterPro" id="IPR016195">
    <property type="entry name" value="Pol/histidinol_Pase-like"/>
</dbReference>
<feature type="domain" description="PHP" evidence="5">
    <location>
        <begin position="43"/>
        <end position="204"/>
    </location>
</feature>
<proteinExistence type="predicted"/>
<keyword evidence="2" id="KW-0548">Nucleotidyltransferase</keyword>
<evidence type="ECO:0000259" key="7">
    <source>
        <dbReference type="Pfam" id="PF17657"/>
    </source>
</evidence>
<feature type="domain" description="DNA polymerase III alpha subunit finger" evidence="7">
    <location>
        <begin position="620"/>
        <end position="747"/>
    </location>
</feature>
<feature type="domain" description="Bacterial DNA polymerase III alpha subunit NTPase" evidence="6">
    <location>
        <begin position="329"/>
        <end position="590"/>
    </location>
</feature>
<evidence type="ECO:0000313" key="8">
    <source>
        <dbReference type="EMBL" id="RHL71035.1"/>
    </source>
</evidence>
<dbReference type="GO" id="GO:0008408">
    <property type="term" value="F:3'-5' exonuclease activity"/>
    <property type="evidence" value="ECO:0007669"/>
    <property type="project" value="InterPro"/>
</dbReference>
<dbReference type="InterPro" id="IPR011708">
    <property type="entry name" value="DNA_pol3_alpha_NTPase_dom"/>
</dbReference>
<evidence type="ECO:0000259" key="6">
    <source>
        <dbReference type="Pfam" id="PF07733"/>
    </source>
</evidence>
<organism evidence="8 9">
    <name type="scientific">Lachnospira eligens</name>
    <dbReference type="NCBI Taxonomy" id="39485"/>
    <lineage>
        <taxon>Bacteria</taxon>
        <taxon>Bacillati</taxon>
        <taxon>Bacillota</taxon>
        <taxon>Clostridia</taxon>
        <taxon>Lachnospirales</taxon>
        <taxon>Lachnospiraceae</taxon>
        <taxon>Lachnospira</taxon>
    </lineage>
</organism>
<accession>A0A415ME36</accession>
<protein>
    <submittedName>
        <fullName evidence="8">PHP domain-containing protein</fullName>
    </submittedName>
</protein>
<name>A0A415ME36_9FIRM</name>
<dbReference type="Pfam" id="PF17657">
    <property type="entry name" value="DNA_pol3_finger"/>
    <property type="match status" value="1"/>
</dbReference>
<dbReference type="InterPro" id="IPR004805">
    <property type="entry name" value="DnaE2/DnaE/PolC"/>
</dbReference>
<dbReference type="Pfam" id="PF07733">
    <property type="entry name" value="DNA_pol3_alpha"/>
    <property type="match status" value="1"/>
</dbReference>
<dbReference type="EMBL" id="QROY01000002">
    <property type="protein sequence ID" value="RHL71035.1"/>
    <property type="molecule type" value="Genomic_DNA"/>
</dbReference>
<dbReference type="Gene3D" id="3.20.20.140">
    <property type="entry name" value="Metal-dependent hydrolases"/>
    <property type="match status" value="1"/>
</dbReference>